<evidence type="ECO:0000313" key="3">
    <source>
        <dbReference type="EMBL" id="MEE6146983.1"/>
    </source>
</evidence>
<feature type="compositionally biased region" description="Polar residues" evidence="1">
    <location>
        <begin position="7"/>
        <end position="16"/>
    </location>
</feature>
<keyword evidence="4" id="KW-1185">Reference proteome</keyword>
<organism evidence="3 4">
    <name type="scientific">Olsenella absiana</name>
    <dbReference type="NCBI Taxonomy" id="3115222"/>
    <lineage>
        <taxon>Bacteria</taxon>
        <taxon>Bacillati</taxon>
        <taxon>Actinomycetota</taxon>
        <taxon>Coriobacteriia</taxon>
        <taxon>Coriobacteriales</taxon>
        <taxon>Atopobiaceae</taxon>
        <taxon>Olsenella</taxon>
    </lineage>
</organism>
<dbReference type="RefSeq" id="WP_330957750.1">
    <property type="nucleotide sequence ID" value="NZ_JAZGJQ010000002.1"/>
</dbReference>
<feature type="transmembrane region" description="Helical" evidence="2">
    <location>
        <begin position="177"/>
        <end position="198"/>
    </location>
</feature>
<dbReference type="EMBL" id="JAZGJQ010000002">
    <property type="protein sequence ID" value="MEE6146983.1"/>
    <property type="molecule type" value="Genomic_DNA"/>
</dbReference>
<accession>A0ABU7R8Y7</accession>
<comment type="caution">
    <text evidence="3">The sequence shown here is derived from an EMBL/GenBank/DDBJ whole genome shotgun (WGS) entry which is preliminary data.</text>
</comment>
<feature type="compositionally biased region" description="Low complexity" evidence="1">
    <location>
        <begin position="17"/>
        <end position="30"/>
    </location>
</feature>
<evidence type="ECO:0000256" key="2">
    <source>
        <dbReference type="SAM" id="Phobius"/>
    </source>
</evidence>
<evidence type="ECO:0000256" key="1">
    <source>
        <dbReference type="SAM" id="MobiDB-lite"/>
    </source>
</evidence>
<gene>
    <name evidence="3" type="ORF">VXJ25_03070</name>
</gene>
<evidence type="ECO:0000313" key="4">
    <source>
        <dbReference type="Proteomes" id="UP001332931"/>
    </source>
</evidence>
<sequence>MGESGSIRRSVSSREGTPSPSAAAEPTTAERTPRKGAERSQERVATRERRLDSTGVGKPIPRSEAKGLEREKPLLRPTRSTGSRRNAPYIRQPKPRKTAEAIDDLGEDESYSAGFAHDSNIAVGGSLPLSGQPYRRSRADMGKLQRDLHYGQYLEIPKGRRQIFASRERERQIRSRIAAVVVIVVLLLATLLILRLGGALG</sequence>
<dbReference type="Proteomes" id="UP001332931">
    <property type="component" value="Unassembled WGS sequence"/>
</dbReference>
<reference evidence="3 4" key="1">
    <citation type="submission" date="2024-01" db="EMBL/GenBank/DDBJ databases">
        <title>Description of Olsenella sp. nov., isolated from pig feces.</title>
        <authorList>
            <person name="Chang Y.-H."/>
        </authorList>
    </citation>
    <scope>NUCLEOTIDE SEQUENCE [LARGE SCALE GENOMIC DNA]</scope>
    <source>
        <strain evidence="3 4">YH-ols2223</strain>
    </source>
</reference>
<proteinExistence type="predicted"/>
<protein>
    <submittedName>
        <fullName evidence="3">Uncharacterized protein</fullName>
    </submittedName>
</protein>
<feature type="compositionally biased region" description="Basic and acidic residues" evidence="1">
    <location>
        <begin position="31"/>
        <end position="52"/>
    </location>
</feature>
<keyword evidence="2" id="KW-0812">Transmembrane</keyword>
<feature type="region of interest" description="Disordered" evidence="1">
    <location>
        <begin position="1"/>
        <end position="98"/>
    </location>
</feature>
<keyword evidence="2" id="KW-1133">Transmembrane helix</keyword>
<feature type="compositionally biased region" description="Basic and acidic residues" evidence="1">
    <location>
        <begin position="61"/>
        <end position="74"/>
    </location>
</feature>
<keyword evidence="2" id="KW-0472">Membrane</keyword>
<name>A0ABU7R8Y7_9ACTN</name>